<protein>
    <submittedName>
        <fullName evidence="1">Uncharacterized protein</fullName>
    </submittedName>
</protein>
<dbReference type="EMBL" id="CZQC01000061">
    <property type="protein sequence ID" value="CUS42121.1"/>
    <property type="molecule type" value="Genomic_DNA"/>
</dbReference>
<proteinExistence type="predicted"/>
<reference evidence="1" key="1">
    <citation type="submission" date="2015-10" db="EMBL/GenBank/DDBJ databases">
        <authorList>
            <person name="Gilbert D.G."/>
        </authorList>
    </citation>
    <scope>NUCLEOTIDE SEQUENCE</scope>
</reference>
<organism evidence="1">
    <name type="scientific">hydrothermal vent metagenome</name>
    <dbReference type="NCBI Taxonomy" id="652676"/>
    <lineage>
        <taxon>unclassified sequences</taxon>
        <taxon>metagenomes</taxon>
        <taxon>ecological metagenomes</taxon>
    </lineage>
</organism>
<accession>A0A160TDN7</accession>
<gene>
    <name evidence="1" type="ORF">MGWOODY_Tha1403</name>
</gene>
<sequence>MKKPDVLLFLAIVVALGSAITGMASEERKSPTVLASEYSIR</sequence>
<name>A0A160TDN7_9ZZZZ</name>
<evidence type="ECO:0000313" key="1">
    <source>
        <dbReference type="EMBL" id="CUS42121.1"/>
    </source>
</evidence>
<dbReference type="AlphaFoldDB" id="A0A160TDN7"/>